<keyword evidence="3" id="KW-0732">Signal</keyword>
<dbReference type="InterPro" id="IPR050430">
    <property type="entry name" value="Peptidase_S1"/>
</dbReference>
<dbReference type="SUPFAM" id="SSF50494">
    <property type="entry name" value="Trypsin-like serine proteases"/>
    <property type="match status" value="1"/>
</dbReference>
<feature type="signal peptide" evidence="3">
    <location>
        <begin position="1"/>
        <end position="34"/>
    </location>
</feature>
<dbReference type="PANTHER" id="PTHR24276">
    <property type="entry name" value="POLYSERASE-RELATED"/>
    <property type="match status" value="1"/>
</dbReference>
<dbReference type="OrthoDB" id="9815928at2"/>
<comment type="similarity">
    <text evidence="1">Belongs to the peptidase S1 family.</text>
</comment>
<dbReference type="GO" id="GO:0004252">
    <property type="term" value="F:serine-type endopeptidase activity"/>
    <property type="evidence" value="ECO:0007669"/>
    <property type="project" value="InterPro"/>
</dbReference>
<accession>Q8FQH0</accession>
<name>Q8FQH0_COREF</name>
<reference evidence="5 6" key="1">
    <citation type="journal article" date="2003" name="Genome Res.">
        <title>Comparative complete genome sequence analysis of the amino acid replacements responsible for the thermostability of Corynebacterium efficiens.</title>
        <authorList>
            <person name="Nishio Y."/>
            <person name="Nakamura Y."/>
            <person name="Kawarabayasi Y."/>
            <person name="Usuda Y."/>
            <person name="Kimura E."/>
            <person name="Sugimoto S."/>
            <person name="Matsui K."/>
            <person name="Yamagishi A."/>
            <person name="Kikuchi H."/>
            <person name="Ikeo K."/>
            <person name="Gojobori T."/>
        </authorList>
    </citation>
    <scope>NUCLEOTIDE SEQUENCE [LARGE SCALE GENOMIC DNA]</scope>
    <source>
        <strain evidence="6">DSM 44549 / YS-314 / AJ 12310 / JCM 11189 / NBRC 100395</strain>
    </source>
</reference>
<dbReference type="InterPro" id="IPR001254">
    <property type="entry name" value="Trypsin_dom"/>
</dbReference>
<evidence type="ECO:0000313" key="5">
    <source>
        <dbReference type="EMBL" id="BAC17959.1"/>
    </source>
</evidence>
<evidence type="ECO:0000256" key="2">
    <source>
        <dbReference type="ARBA" id="ARBA00023157"/>
    </source>
</evidence>
<sequence>MTVIRRVRTAVVSAALVVAVLLTGVSLTASPAYAITGGYPVQADIRGASLVHLQMGTAGCSGVLITPEWVLTARHCIPETTVPGSAIVGPSLLTGPKRGIAEVRRHPSVDLAVVRLSSPVPTPIAGLSGAHQHPGAPATVTGWGGWKSNPYPVAQQADTTIERRIINLPGPFPSMILLEAPIRNGRLLPGDSGGALWVNGQVAGILSMSTSTSTPAQDGTMGWYIPVAEHLDWIAYHTGAPTPRVSGHTSPLVDARQHPPLIPVAQTISLPILHENSSSPLAIGSH</sequence>
<dbReference type="RefSeq" id="WP_006769890.1">
    <property type="nucleotide sequence ID" value="NC_004369.1"/>
</dbReference>
<dbReference type="STRING" id="196164.gene:10741557"/>
<dbReference type="Gene3D" id="2.40.10.10">
    <property type="entry name" value="Trypsin-like serine proteases"/>
    <property type="match status" value="2"/>
</dbReference>
<evidence type="ECO:0000259" key="4">
    <source>
        <dbReference type="PROSITE" id="PS50240"/>
    </source>
</evidence>
<dbReference type="SMART" id="SM00020">
    <property type="entry name" value="Tryp_SPc"/>
    <property type="match status" value="1"/>
</dbReference>
<keyword evidence="2" id="KW-1015">Disulfide bond</keyword>
<dbReference type="InterPro" id="IPR043504">
    <property type="entry name" value="Peptidase_S1_PA_chymotrypsin"/>
</dbReference>
<proteinExistence type="inferred from homology"/>
<protein>
    <submittedName>
        <fullName evidence="5">Putative trypsin</fullName>
    </submittedName>
</protein>
<dbReference type="PROSITE" id="PS50240">
    <property type="entry name" value="TRYPSIN_DOM"/>
    <property type="match status" value="1"/>
</dbReference>
<keyword evidence="6" id="KW-1185">Reference proteome</keyword>
<evidence type="ECO:0000313" key="6">
    <source>
        <dbReference type="Proteomes" id="UP000001409"/>
    </source>
</evidence>
<dbReference type="KEGG" id="cef:CE1149"/>
<dbReference type="PANTHER" id="PTHR24276:SF98">
    <property type="entry name" value="FI18310P1-RELATED"/>
    <property type="match status" value="1"/>
</dbReference>
<dbReference type="eggNOG" id="COG5640">
    <property type="taxonomic scope" value="Bacteria"/>
</dbReference>
<organism evidence="5 6">
    <name type="scientific">Corynebacterium efficiens (strain DSM 44549 / YS-314 / AJ 12310 / JCM 11189 / NBRC 100395)</name>
    <dbReference type="NCBI Taxonomy" id="196164"/>
    <lineage>
        <taxon>Bacteria</taxon>
        <taxon>Bacillati</taxon>
        <taxon>Actinomycetota</taxon>
        <taxon>Actinomycetes</taxon>
        <taxon>Mycobacteriales</taxon>
        <taxon>Corynebacteriaceae</taxon>
        <taxon>Corynebacterium</taxon>
    </lineage>
</organism>
<dbReference type="GO" id="GO:0006508">
    <property type="term" value="P:proteolysis"/>
    <property type="evidence" value="ECO:0007669"/>
    <property type="project" value="InterPro"/>
</dbReference>
<dbReference type="InterPro" id="IPR001314">
    <property type="entry name" value="Peptidase_S1A"/>
</dbReference>
<evidence type="ECO:0000256" key="1">
    <source>
        <dbReference type="ARBA" id="ARBA00007664"/>
    </source>
</evidence>
<feature type="domain" description="Peptidase S1" evidence="4">
    <location>
        <begin position="21"/>
        <end position="239"/>
    </location>
</feature>
<dbReference type="Pfam" id="PF00089">
    <property type="entry name" value="Trypsin"/>
    <property type="match status" value="1"/>
</dbReference>
<dbReference type="Proteomes" id="UP000001409">
    <property type="component" value="Chromosome"/>
</dbReference>
<accession>C8NMT7</accession>
<dbReference type="EMBL" id="BA000035">
    <property type="protein sequence ID" value="BAC17959.1"/>
    <property type="molecule type" value="Genomic_DNA"/>
</dbReference>
<dbReference type="AlphaFoldDB" id="Q8FQH0"/>
<dbReference type="InterPro" id="IPR009003">
    <property type="entry name" value="Peptidase_S1_PA"/>
</dbReference>
<feature type="chain" id="PRO_5004305743" evidence="3">
    <location>
        <begin position="35"/>
        <end position="286"/>
    </location>
</feature>
<evidence type="ECO:0000256" key="3">
    <source>
        <dbReference type="SAM" id="SignalP"/>
    </source>
</evidence>
<dbReference type="HOGENOM" id="CLU_091277_0_0_11"/>
<dbReference type="PRINTS" id="PR00722">
    <property type="entry name" value="CHYMOTRYPSIN"/>
</dbReference>